<dbReference type="EMBL" id="JBBDGL010000005">
    <property type="protein sequence ID" value="MEJ1156532.1"/>
    <property type="molecule type" value="Genomic_DNA"/>
</dbReference>
<dbReference type="Gene3D" id="6.10.250.660">
    <property type="match status" value="1"/>
</dbReference>
<sequence>MADRADSDSSNVDENAKTFDELIVAPMRTANAPTFTTAFRGYDKDEVDTNVAELNERLRVQAEQVEVLKERQRRAGAMNAQSESEIERLQTELDAANEDNRTVAERTKQEADDAAAEIRDRVEQLEAELAAARAQVTDSENRIQALSDELVSAPEDTSNRHQFEEVLRVAEDQASVLLRNATVQGERLIAAAREEIENRQKETKAEAEALLSHAHHDAQQVRLRIDTEFTAHQTRIEREAARAAEQVSQAEQEAAVIRTEAEKGAAALRSMVARETAEARAEAEDAVRELRVRALEFEESLTRRQDDAQQEFLLLHNQAVAHADRITQDANEQVAASLEHSQRVALKADDFERLMRAQAQQIEADAQVRARATLERAHTKAQSIIDTVTEHSQSVLRDAEDRTRQLRWQQHQLTSFMSEVKELIRPEGAFGGAGDSGPVTDESADAESTGADQAESDGEDAQPEVVEHEEHTEVEATEVHGEDDEASDDGDDEEGRPAS</sequence>
<evidence type="ECO:0000313" key="4">
    <source>
        <dbReference type="Proteomes" id="UP001368654"/>
    </source>
</evidence>
<dbReference type="Proteomes" id="UP001368654">
    <property type="component" value="Unassembled WGS sequence"/>
</dbReference>
<evidence type="ECO:0000313" key="3">
    <source>
        <dbReference type="EMBL" id="MEJ1156532.1"/>
    </source>
</evidence>
<feature type="coiled-coil region" evidence="1">
    <location>
        <begin position="193"/>
        <end position="300"/>
    </location>
</feature>
<feature type="compositionally biased region" description="Basic and acidic residues" evidence="2">
    <location>
        <begin position="465"/>
        <end position="480"/>
    </location>
</feature>
<reference evidence="3 4" key="1">
    <citation type="submission" date="2024-02" db="EMBL/GenBank/DDBJ databases">
        <authorList>
            <person name="Saticioglu I.B."/>
        </authorList>
    </citation>
    <scope>NUCLEOTIDE SEQUENCE [LARGE SCALE GENOMIC DNA]</scope>
    <source>
        <strain evidence="3 4">Mu-86</strain>
    </source>
</reference>
<organism evidence="3 4">
    <name type="scientific">Microbacterium marmarense</name>
    <dbReference type="NCBI Taxonomy" id="3122051"/>
    <lineage>
        <taxon>Bacteria</taxon>
        <taxon>Bacillati</taxon>
        <taxon>Actinomycetota</taxon>
        <taxon>Actinomycetes</taxon>
        <taxon>Micrococcales</taxon>
        <taxon>Microbacteriaceae</taxon>
        <taxon>Microbacterium</taxon>
    </lineage>
</organism>
<proteinExistence type="predicted"/>
<accession>A0ABU8LWA7</accession>
<evidence type="ECO:0000256" key="2">
    <source>
        <dbReference type="SAM" id="MobiDB-lite"/>
    </source>
</evidence>
<keyword evidence="4" id="KW-1185">Reference proteome</keyword>
<comment type="caution">
    <text evidence="3">The sequence shown here is derived from an EMBL/GenBank/DDBJ whole genome shotgun (WGS) entry which is preliminary data.</text>
</comment>
<gene>
    <name evidence="3" type="ORF">WDU96_13060</name>
</gene>
<feature type="compositionally biased region" description="Acidic residues" evidence="2">
    <location>
        <begin position="481"/>
        <end position="499"/>
    </location>
</feature>
<feature type="coiled-coil region" evidence="1">
    <location>
        <begin position="44"/>
        <end position="149"/>
    </location>
</feature>
<evidence type="ECO:0008006" key="5">
    <source>
        <dbReference type="Google" id="ProtNLM"/>
    </source>
</evidence>
<evidence type="ECO:0000256" key="1">
    <source>
        <dbReference type="SAM" id="Coils"/>
    </source>
</evidence>
<name>A0ABU8LWA7_9MICO</name>
<keyword evidence="1" id="KW-0175">Coiled coil</keyword>
<dbReference type="RefSeq" id="WP_337338969.1">
    <property type="nucleotide sequence ID" value="NZ_JBBDGL010000005.1"/>
</dbReference>
<protein>
    <recommendedName>
        <fullName evidence="5">Cell division initiation protein</fullName>
    </recommendedName>
</protein>
<feature type="region of interest" description="Disordered" evidence="2">
    <location>
        <begin position="427"/>
        <end position="499"/>
    </location>
</feature>